<evidence type="ECO:0000313" key="6">
    <source>
        <dbReference type="Ensembl" id="ENSSTUP00000102497.1"/>
    </source>
</evidence>
<protein>
    <submittedName>
        <fullName evidence="6">C-type lectin domain family 4 member E-like</fullName>
    </submittedName>
</protein>
<organism evidence="6 7">
    <name type="scientific">Salmo trutta</name>
    <name type="common">Brown trout</name>
    <dbReference type="NCBI Taxonomy" id="8032"/>
    <lineage>
        <taxon>Eukaryota</taxon>
        <taxon>Metazoa</taxon>
        <taxon>Chordata</taxon>
        <taxon>Craniata</taxon>
        <taxon>Vertebrata</taxon>
        <taxon>Euteleostomi</taxon>
        <taxon>Actinopterygii</taxon>
        <taxon>Neopterygii</taxon>
        <taxon>Teleostei</taxon>
        <taxon>Protacanthopterygii</taxon>
        <taxon>Salmoniformes</taxon>
        <taxon>Salmonidae</taxon>
        <taxon>Salmoninae</taxon>
        <taxon>Salmo</taxon>
    </lineage>
</organism>
<dbReference type="PANTHER" id="PTHR45710:SF26">
    <property type="entry name" value="RH26557P"/>
    <property type="match status" value="1"/>
</dbReference>
<dbReference type="Ensembl" id="ENSSTUT00000109915.1">
    <property type="protein sequence ID" value="ENSSTUP00000102497.1"/>
    <property type="gene ID" value="ENSSTUG00000045806.1"/>
</dbReference>
<gene>
    <name evidence="6" type="primary">LOC115173467</name>
</gene>
<sequence length="268" mass="30076">MSEGIVYADVKFKKQQRTEGKDATASTANDTTHTEISISRTGRNQPSINPNAGDPDSQEGSKVKPSGCDPVRVVLVTLCVLLMGAVIGLGVLFLKHNQELIEQRTCCTITEDKRPLCAHDWMCQGKNCYYFSNDTLTWVESRDKCVSMGGQLVIIDSQDEQKFLDKKVGAIMSNGEDKFWIGLTDQKEEGKWLWVDDTPLDSKYSFWFVAKNGKKEPDDWQGDNKVGKNPDGEDCARMGEKAGTDNGKSWFDVNCGWSHRRICEKKLF</sequence>
<evidence type="ECO:0000256" key="1">
    <source>
        <dbReference type="ARBA" id="ARBA00004401"/>
    </source>
</evidence>
<dbReference type="GO" id="GO:0005886">
    <property type="term" value="C:plasma membrane"/>
    <property type="evidence" value="ECO:0007669"/>
    <property type="project" value="UniProtKB-SubCell"/>
</dbReference>
<dbReference type="PANTHER" id="PTHR45710">
    <property type="entry name" value="C-TYPE LECTIN DOMAIN-CONTAINING PROTEIN 180"/>
    <property type="match status" value="1"/>
</dbReference>
<dbReference type="OMA" id="CCTITED"/>
<evidence type="ECO:0000256" key="2">
    <source>
        <dbReference type="ARBA" id="ARBA00022734"/>
    </source>
</evidence>
<dbReference type="InterPro" id="IPR033989">
    <property type="entry name" value="CD209-like_CTLD"/>
</dbReference>
<dbReference type="InterPro" id="IPR050828">
    <property type="entry name" value="C-type_lectin/matrix_domain"/>
</dbReference>
<dbReference type="InterPro" id="IPR001304">
    <property type="entry name" value="C-type_lectin-like"/>
</dbReference>
<dbReference type="GO" id="GO:0030246">
    <property type="term" value="F:carbohydrate binding"/>
    <property type="evidence" value="ECO:0007669"/>
    <property type="project" value="UniProtKB-KW"/>
</dbReference>
<dbReference type="PROSITE" id="PS50041">
    <property type="entry name" value="C_TYPE_LECTIN_2"/>
    <property type="match status" value="1"/>
</dbReference>
<keyword evidence="2" id="KW-0430">Lectin</keyword>
<keyword evidence="7" id="KW-1185">Reference proteome</keyword>
<evidence type="ECO:0000313" key="7">
    <source>
        <dbReference type="Proteomes" id="UP000472277"/>
    </source>
</evidence>
<comment type="subcellular location">
    <subcellularLocation>
        <location evidence="1">Cell membrane</location>
        <topology evidence="1">Single-pass type II membrane protein</topology>
    </subcellularLocation>
</comment>
<dbReference type="Gene3D" id="3.10.100.10">
    <property type="entry name" value="Mannose-Binding Protein A, subunit A"/>
    <property type="match status" value="1"/>
</dbReference>
<dbReference type="RefSeq" id="XP_029587408.1">
    <property type="nucleotide sequence ID" value="XM_029731548.1"/>
</dbReference>
<proteinExistence type="predicted"/>
<feature type="region of interest" description="Disordered" evidence="3">
    <location>
        <begin position="14"/>
        <end position="64"/>
    </location>
</feature>
<keyword evidence="4" id="KW-1133">Transmembrane helix</keyword>
<reference evidence="6" key="1">
    <citation type="submission" date="2025-08" db="UniProtKB">
        <authorList>
            <consortium name="Ensembl"/>
        </authorList>
    </citation>
    <scope>IDENTIFICATION</scope>
</reference>
<reference evidence="6" key="2">
    <citation type="submission" date="2025-09" db="UniProtKB">
        <authorList>
            <consortium name="Ensembl"/>
        </authorList>
    </citation>
    <scope>IDENTIFICATION</scope>
</reference>
<dbReference type="GeneTree" id="ENSGT01030000234575"/>
<dbReference type="AlphaFoldDB" id="A0A674E2G9"/>
<feature type="transmembrane region" description="Helical" evidence="4">
    <location>
        <begin position="73"/>
        <end position="94"/>
    </location>
</feature>
<name>A0A674E2G9_SALTR</name>
<dbReference type="OrthoDB" id="2142683at2759"/>
<dbReference type="KEGG" id="stru:115173467"/>
<feature type="compositionally biased region" description="Polar residues" evidence="3">
    <location>
        <begin position="24"/>
        <end position="50"/>
    </location>
</feature>
<dbReference type="CDD" id="cd03590">
    <property type="entry name" value="CLECT_DC-SIGN_like"/>
    <property type="match status" value="1"/>
</dbReference>
<dbReference type="Proteomes" id="UP000472277">
    <property type="component" value="Chromosome 34"/>
</dbReference>
<evidence type="ECO:0000259" key="5">
    <source>
        <dbReference type="PROSITE" id="PS50041"/>
    </source>
</evidence>
<dbReference type="SMART" id="SM00034">
    <property type="entry name" value="CLECT"/>
    <property type="match status" value="1"/>
</dbReference>
<dbReference type="InterPro" id="IPR016186">
    <property type="entry name" value="C-type_lectin-like/link_sf"/>
</dbReference>
<dbReference type="InParanoid" id="A0A674E2G9"/>
<feature type="domain" description="C-type lectin" evidence="5">
    <location>
        <begin position="124"/>
        <end position="264"/>
    </location>
</feature>
<keyword evidence="4" id="KW-0812">Transmembrane</keyword>
<evidence type="ECO:0000256" key="4">
    <source>
        <dbReference type="SAM" id="Phobius"/>
    </source>
</evidence>
<dbReference type="InterPro" id="IPR016187">
    <property type="entry name" value="CTDL_fold"/>
</dbReference>
<accession>A0A674E2G9</accession>
<dbReference type="Pfam" id="PF00059">
    <property type="entry name" value="Lectin_C"/>
    <property type="match status" value="1"/>
</dbReference>
<dbReference type="SUPFAM" id="SSF56436">
    <property type="entry name" value="C-type lectin-like"/>
    <property type="match status" value="1"/>
</dbReference>
<keyword evidence="4" id="KW-0472">Membrane</keyword>
<dbReference type="GeneID" id="115173467"/>
<evidence type="ECO:0000256" key="3">
    <source>
        <dbReference type="SAM" id="MobiDB-lite"/>
    </source>
</evidence>